<feature type="signal peptide" evidence="2">
    <location>
        <begin position="1"/>
        <end position="22"/>
    </location>
</feature>
<dbReference type="Proteomes" id="UP000181980">
    <property type="component" value="Unassembled WGS sequence"/>
</dbReference>
<dbReference type="OrthoDB" id="5197764at2"/>
<gene>
    <name evidence="3" type="ORF">SAMN04488561_4641</name>
</gene>
<evidence type="ECO:0000256" key="1">
    <source>
        <dbReference type="SAM" id="MobiDB-lite"/>
    </source>
</evidence>
<feature type="compositionally biased region" description="Low complexity" evidence="1">
    <location>
        <begin position="52"/>
        <end position="74"/>
    </location>
</feature>
<evidence type="ECO:0000256" key="2">
    <source>
        <dbReference type="SAM" id="SignalP"/>
    </source>
</evidence>
<protein>
    <recommendedName>
        <fullName evidence="5">DUF3558 domain-containing protein</fullName>
    </recommendedName>
</protein>
<reference evidence="4" key="1">
    <citation type="submission" date="2016-10" db="EMBL/GenBank/DDBJ databases">
        <authorList>
            <person name="Varghese N."/>
            <person name="Submissions S."/>
        </authorList>
    </citation>
    <scope>NUCLEOTIDE SEQUENCE [LARGE SCALE GENOMIC DNA]</scope>
    <source>
        <strain evidence="4">DSM 45237</strain>
    </source>
</reference>
<dbReference type="PROSITE" id="PS51257">
    <property type="entry name" value="PROKAR_LIPOPROTEIN"/>
    <property type="match status" value="1"/>
</dbReference>
<evidence type="ECO:0000313" key="4">
    <source>
        <dbReference type="Proteomes" id="UP000181980"/>
    </source>
</evidence>
<name>A0A1H5PKV7_9ACTN</name>
<dbReference type="EMBL" id="FNUC01000004">
    <property type="protein sequence ID" value="SEF14450.1"/>
    <property type="molecule type" value="Genomic_DNA"/>
</dbReference>
<dbReference type="RefSeq" id="WP_069109445.1">
    <property type="nucleotide sequence ID" value="NZ_FNUC01000004.1"/>
</dbReference>
<keyword evidence="4" id="KW-1185">Reference proteome</keyword>
<organism evidence="3 4">
    <name type="scientific">Jiangella alba</name>
    <dbReference type="NCBI Taxonomy" id="561176"/>
    <lineage>
        <taxon>Bacteria</taxon>
        <taxon>Bacillati</taxon>
        <taxon>Actinomycetota</taxon>
        <taxon>Actinomycetes</taxon>
        <taxon>Jiangellales</taxon>
        <taxon>Jiangellaceae</taxon>
        <taxon>Jiangella</taxon>
    </lineage>
</organism>
<feature type="region of interest" description="Disordered" evidence="1">
    <location>
        <begin position="21"/>
        <end position="135"/>
    </location>
</feature>
<keyword evidence="2" id="KW-0732">Signal</keyword>
<evidence type="ECO:0008006" key="5">
    <source>
        <dbReference type="Google" id="ProtNLM"/>
    </source>
</evidence>
<accession>A0A1H5PKV7</accession>
<proteinExistence type="predicted"/>
<feature type="chain" id="PRO_5039624977" description="DUF3558 domain-containing protein" evidence="2">
    <location>
        <begin position="23"/>
        <end position="257"/>
    </location>
</feature>
<evidence type="ECO:0000313" key="3">
    <source>
        <dbReference type="EMBL" id="SEF14450.1"/>
    </source>
</evidence>
<feature type="compositionally biased region" description="Gly residues" evidence="1">
    <location>
        <begin position="88"/>
        <end position="101"/>
    </location>
</feature>
<dbReference type="STRING" id="561176.SAMN04488561_4641"/>
<sequence>MITSSKRSAAAAALILSAGVLAGCGGGDDDAASGESTPTPAWDSTPGVPGSAEATPAATDDPQAAPDAPEAPEAPVDDGGEPPAGDPADGGTGGTDGGGDAAGAPADGDTGGGEQPDPGGDDGDGDAPPPVAQPIDACTLGADAIATLVGPAPAPEDLSDPAEFGPSCGWTGAGGELVLNVSTFDDWVGAAGALGAAETVDGLGTEAWEALGAPSNLQVAWRRDDVSVSVSASLASGGAEIVDVARAIDAALQAAGY</sequence>
<dbReference type="AlphaFoldDB" id="A0A1H5PKV7"/>